<dbReference type="GO" id="GO:0003779">
    <property type="term" value="F:actin binding"/>
    <property type="evidence" value="ECO:0007669"/>
    <property type="project" value="TreeGrafter"/>
</dbReference>
<sequence length="136" mass="15439">MASDASYSLISLSDRLFASSNCFQKNLASKLFYFATNTNYLPYIPFFVSHRTEQVTYICRTLRLLNSLAVPWIGIALTWTQYQALGPSNLLDRLLHRNHYPIALEFLRLLETVNPKGSANQHTSKFLSAISCNNMG</sequence>
<protein>
    <submittedName>
        <fullName evidence="1">Uncharacterized protein</fullName>
    </submittedName>
</protein>
<dbReference type="GO" id="GO:0005768">
    <property type="term" value="C:endosome"/>
    <property type="evidence" value="ECO:0007669"/>
    <property type="project" value="TreeGrafter"/>
</dbReference>
<dbReference type="EMBL" id="CAAALY010248569">
    <property type="protein sequence ID" value="VEL34867.1"/>
    <property type="molecule type" value="Genomic_DNA"/>
</dbReference>
<dbReference type="OrthoDB" id="1792at2759"/>
<dbReference type="GO" id="GO:0006886">
    <property type="term" value="P:intracellular protein transport"/>
    <property type="evidence" value="ECO:0007669"/>
    <property type="project" value="InterPro"/>
</dbReference>
<comment type="caution">
    <text evidence="1">The sequence shown here is derived from an EMBL/GenBank/DDBJ whole genome shotgun (WGS) entry which is preliminary data.</text>
</comment>
<organism evidence="1 2">
    <name type="scientific">Protopolystoma xenopodis</name>
    <dbReference type="NCBI Taxonomy" id="117903"/>
    <lineage>
        <taxon>Eukaryota</taxon>
        <taxon>Metazoa</taxon>
        <taxon>Spiralia</taxon>
        <taxon>Lophotrochozoa</taxon>
        <taxon>Platyhelminthes</taxon>
        <taxon>Monogenea</taxon>
        <taxon>Polyopisthocotylea</taxon>
        <taxon>Polystomatidea</taxon>
        <taxon>Polystomatidae</taxon>
        <taxon>Protopolystoma</taxon>
    </lineage>
</organism>
<dbReference type="GO" id="GO:0016197">
    <property type="term" value="P:endosomal transport"/>
    <property type="evidence" value="ECO:0007669"/>
    <property type="project" value="TreeGrafter"/>
</dbReference>
<accession>A0A3S5AXS8</accession>
<dbReference type="GO" id="GO:0005765">
    <property type="term" value="C:lysosomal membrane"/>
    <property type="evidence" value="ECO:0007669"/>
    <property type="project" value="TreeGrafter"/>
</dbReference>
<gene>
    <name evidence="1" type="ORF">PXEA_LOCUS28307</name>
</gene>
<evidence type="ECO:0000313" key="1">
    <source>
        <dbReference type="EMBL" id="VEL34867.1"/>
    </source>
</evidence>
<evidence type="ECO:0000313" key="2">
    <source>
        <dbReference type="Proteomes" id="UP000784294"/>
    </source>
</evidence>
<dbReference type="InterPro" id="IPR016534">
    <property type="entry name" value="VPS16"/>
</dbReference>
<keyword evidence="2" id="KW-1185">Reference proteome</keyword>
<reference evidence="1" key="1">
    <citation type="submission" date="2018-11" db="EMBL/GenBank/DDBJ databases">
        <authorList>
            <consortium name="Pathogen Informatics"/>
        </authorList>
    </citation>
    <scope>NUCLEOTIDE SEQUENCE</scope>
</reference>
<dbReference type="AlphaFoldDB" id="A0A3S5AXS8"/>
<dbReference type="PANTHER" id="PTHR12811">
    <property type="entry name" value="VACUOLAR PROTEIN SORTING VPS16"/>
    <property type="match status" value="1"/>
</dbReference>
<dbReference type="Proteomes" id="UP000784294">
    <property type="component" value="Unassembled WGS sequence"/>
</dbReference>
<dbReference type="PANTHER" id="PTHR12811:SF0">
    <property type="entry name" value="VACUOLAR PROTEIN SORTING-ASSOCIATED PROTEIN 16 HOMOLOG"/>
    <property type="match status" value="1"/>
</dbReference>
<dbReference type="GO" id="GO:0042144">
    <property type="term" value="P:vacuole fusion, non-autophagic"/>
    <property type="evidence" value="ECO:0007669"/>
    <property type="project" value="TreeGrafter"/>
</dbReference>
<name>A0A3S5AXS8_9PLAT</name>
<dbReference type="GO" id="GO:0030897">
    <property type="term" value="C:HOPS complex"/>
    <property type="evidence" value="ECO:0007669"/>
    <property type="project" value="TreeGrafter"/>
</dbReference>
<proteinExistence type="predicted"/>